<evidence type="ECO:0000256" key="1">
    <source>
        <dbReference type="SAM" id="Phobius"/>
    </source>
</evidence>
<evidence type="ECO:0008006" key="4">
    <source>
        <dbReference type="Google" id="ProtNLM"/>
    </source>
</evidence>
<keyword evidence="1" id="KW-1133">Transmembrane helix</keyword>
<name>A0A1G7QBT9_9BACT</name>
<dbReference type="Proteomes" id="UP000182427">
    <property type="component" value="Chromosome I"/>
</dbReference>
<proteinExistence type="predicted"/>
<keyword evidence="1" id="KW-0472">Membrane</keyword>
<evidence type="ECO:0000313" key="3">
    <source>
        <dbReference type="Proteomes" id="UP000182427"/>
    </source>
</evidence>
<accession>A0A1G7QBT9</accession>
<keyword evidence="3" id="KW-1185">Reference proteome</keyword>
<dbReference type="OrthoDB" id="9974609at2"/>
<keyword evidence="1" id="KW-0812">Transmembrane</keyword>
<gene>
    <name evidence="2" type="ORF">SAMN05444167_3826</name>
</gene>
<dbReference type="AlphaFoldDB" id="A0A1G7QBT9"/>
<organism evidence="2 3">
    <name type="scientific">Terriglobus roseus</name>
    <dbReference type="NCBI Taxonomy" id="392734"/>
    <lineage>
        <taxon>Bacteria</taxon>
        <taxon>Pseudomonadati</taxon>
        <taxon>Acidobacteriota</taxon>
        <taxon>Terriglobia</taxon>
        <taxon>Terriglobales</taxon>
        <taxon>Acidobacteriaceae</taxon>
        <taxon>Terriglobus</taxon>
    </lineage>
</organism>
<dbReference type="RefSeq" id="WP_156785211.1">
    <property type="nucleotide sequence ID" value="NZ_LT629690.1"/>
</dbReference>
<reference evidence="2 3" key="1">
    <citation type="submission" date="2016-10" db="EMBL/GenBank/DDBJ databases">
        <authorList>
            <person name="de Groot N.N."/>
        </authorList>
    </citation>
    <scope>NUCLEOTIDE SEQUENCE [LARGE SCALE GENOMIC DNA]</scope>
    <source>
        <strain evidence="2 3">GAS232</strain>
    </source>
</reference>
<protein>
    <recommendedName>
        <fullName evidence="4">Phosphatidate cytidylyltransferase</fullName>
    </recommendedName>
</protein>
<feature type="transmembrane region" description="Helical" evidence="1">
    <location>
        <begin position="30"/>
        <end position="52"/>
    </location>
</feature>
<dbReference type="EMBL" id="LT629690">
    <property type="protein sequence ID" value="SDF96021.1"/>
    <property type="molecule type" value="Genomic_DNA"/>
</dbReference>
<sequence length="55" mass="6004">MKPIAVLPSLLLACTSLTGCVVVGYSTRSGFFVWHGGILITVVVLLVLWILFRSR</sequence>
<evidence type="ECO:0000313" key="2">
    <source>
        <dbReference type="EMBL" id="SDF96021.1"/>
    </source>
</evidence>
<dbReference type="PROSITE" id="PS51257">
    <property type="entry name" value="PROKAR_LIPOPROTEIN"/>
    <property type="match status" value="1"/>
</dbReference>